<reference evidence="5 6" key="1">
    <citation type="journal article" date="2014" name="Int. J. Syst. Evol. Microbiol.">
        <title>Complete genome sequence of Corynebacterium casei LMG S-19264T (=DSM 44701T), isolated from a smear-ripened cheese.</title>
        <authorList>
            <consortium name="US DOE Joint Genome Institute (JGI-PGF)"/>
            <person name="Walter F."/>
            <person name="Albersmeier A."/>
            <person name="Kalinowski J."/>
            <person name="Ruckert C."/>
        </authorList>
    </citation>
    <scope>NUCLEOTIDE SEQUENCE [LARGE SCALE GENOMIC DNA]</scope>
    <source>
        <strain evidence="5 6">CCM 8669</strain>
    </source>
</reference>
<comment type="caution">
    <text evidence="5">The sequence shown here is derived from an EMBL/GenBank/DDBJ whole genome shotgun (WGS) entry which is preliminary data.</text>
</comment>
<evidence type="ECO:0000313" key="5">
    <source>
        <dbReference type="EMBL" id="GGH62605.1"/>
    </source>
</evidence>
<dbReference type="InterPro" id="IPR036388">
    <property type="entry name" value="WH-like_DNA-bd_sf"/>
</dbReference>
<evidence type="ECO:0000256" key="2">
    <source>
        <dbReference type="ARBA" id="ARBA00023125"/>
    </source>
</evidence>
<dbReference type="Gene3D" id="3.40.1410.10">
    <property type="entry name" value="Chorismate lyase-like"/>
    <property type="match status" value="1"/>
</dbReference>
<dbReference type="Pfam" id="PF07702">
    <property type="entry name" value="UTRA"/>
    <property type="match status" value="1"/>
</dbReference>
<evidence type="ECO:0000256" key="1">
    <source>
        <dbReference type="ARBA" id="ARBA00023015"/>
    </source>
</evidence>
<proteinExistence type="predicted"/>
<dbReference type="GO" id="GO:0045892">
    <property type="term" value="P:negative regulation of DNA-templated transcription"/>
    <property type="evidence" value="ECO:0007669"/>
    <property type="project" value="TreeGrafter"/>
</dbReference>
<protein>
    <submittedName>
        <fullName evidence="5">Transcriptional regulator</fullName>
    </submittedName>
</protein>
<dbReference type="PRINTS" id="PR00035">
    <property type="entry name" value="HTHGNTR"/>
</dbReference>
<dbReference type="InterPro" id="IPR050679">
    <property type="entry name" value="Bact_HTH_transcr_reg"/>
</dbReference>
<dbReference type="GO" id="GO:0003700">
    <property type="term" value="F:DNA-binding transcription factor activity"/>
    <property type="evidence" value="ECO:0007669"/>
    <property type="project" value="InterPro"/>
</dbReference>
<dbReference type="PANTHER" id="PTHR44846">
    <property type="entry name" value="MANNOSYL-D-GLYCERATE TRANSPORT/METABOLISM SYSTEM REPRESSOR MNGR-RELATED"/>
    <property type="match status" value="1"/>
</dbReference>
<dbReference type="Proteomes" id="UP000600171">
    <property type="component" value="Unassembled WGS sequence"/>
</dbReference>
<dbReference type="PROSITE" id="PS50949">
    <property type="entry name" value="HTH_GNTR"/>
    <property type="match status" value="1"/>
</dbReference>
<dbReference type="InterPro" id="IPR011663">
    <property type="entry name" value="UTRA"/>
</dbReference>
<dbReference type="SMART" id="SM00866">
    <property type="entry name" value="UTRA"/>
    <property type="match status" value="1"/>
</dbReference>
<feature type="domain" description="HTH gntR-type" evidence="4">
    <location>
        <begin position="10"/>
        <end position="77"/>
    </location>
</feature>
<dbReference type="EMBL" id="BMDC01000002">
    <property type="protein sequence ID" value="GGH62605.1"/>
    <property type="molecule type" value="Genomic_DNA"/>
</dbReference>
<dbReference type="Pfam" id="PF00392">
    <property type="entry name" value="GntR"/>
    <property type="match status" value="1"/>
</dbReference>
<evidence type="ECO:0000259" key="4">
    <source>
        <dbReference type="PROSITE" id="PS50949"/>
    </source>
</evidence>
<dbReference type="RefSeq" id="WP_188359562.1">
    <property type="nucleotide sequence ID" value="NZ_BMDC01000002.1"/>
</dbReference>
<evidence type="ECO:0000256" key="3">
    <source>
        <dbReference type="ARBA" id="ARBA00023163"/>
    </source>
</evidence>
<dbReference type="Gene3D" id="1.10.10.10">
    <property type="entry name" value="Winged helix-like DNA-binding domain superfamily/Winged helix DNA-binding domain"/>
    <property type="match status" value="1"/>
</dbReference>
<dbReference type="SUPFAM" id="SSF64288">
    <property type="entry name" value="Chorismate lyase-like"/>
    <property type="match status" value="1"/>
</dbReference>
<evidence type="ECO:0000313" key="6">
    <source>
        <dbReference type="Proteomes" id="UP000600171"/>
    </source>
</evidence>
<keyword evidence="6" id="KW-1185">Reference proteome</keyword>
<keyword evidence="1" id="KW-0805">Transcription regulation</keyword>
<dbReference type="InterPro" id="IPR000524">
    <property type="entry name" value="Tscrpt_reg_HTH_GntR"/>
</dbReference>
<gene>
    <name evidence="5" type="ORF">GCM10007359_13010</name>
</gene>
<dbReference type="GO" id="GO:0003677">
    <property type="term" value="F:DNA binding"/>
    <property type="evidence" value="ECO:0007669"/>
    <property type="project" value="UniProtKB-KW"/>
</dbReference>
<name>A0A917MTF5_9MICC</name>
<organism evidence="5 6">
    <name type="scientific">Rothia aerolata</name>
    <dbReference type="NCBI Taxonomy" id="1812262"/>
    <lineage>
        <taxon>Bacteria</taxon>
        <taxon>Bacillati</taxon>
        <taxon>Actinomycetota</taxon>
        <taxon>Actinomycetes</taxon>
        <taxon>Micrococcales</taxon>
        <taxon>Micrococcaceae</taxon>
        <taxon>Rothia</taxon>
    </lineage>
</organism>
<dbReference type="AlphaFoldDB" id="A0A917MTF5"/>
<dbReference type="InterPro" id="IPR036390">
    <property type="entry name" value="WH_DNA-bd_sf"/>
</dbReference>
<accession>A0A917MTF5</accession>
<dbReference type="PANTHER" id="PTHR44846:SF1">
    <property type="entry name" value="MANNOSYL-D-GLYCERATE TRANSPORT_METABOLISM SYSTEM REPRESSOR MNGR-RELATED"/>
    <property type="match status" value="1"/>
</dbReference>
<dbReference type="CDD" id="cd07377">
    <property type="entry name" value="WHTH_GntR"/>
    <property type="match status" value="1"/>
</dbReference>
<sequence length="240" mass="26242">MTDETATTRTPKYVQLAQHLYDTMISVGQPHELLPTERDLQQAHGVSRDTVRRAIALLSQKQLVYNVQGSGTYIAAQNSTVKSPSLVSFTEDIEARGMTPATTTLSCHMVPAPTAAQRDLGLEADSKVIKIVRLRWANGAPIALETAHFIPEAFSRVEPEFSTSLDSQLASSGYRIERATQRISATNLTAAEAEQLALPQGAAALVVERVGFTRAGQAIETTRALYRADRYDFELDLARP</sequence>
<dbReference type="InterPro" id="IPR028978">
    <property type="entry name" value="Chorismate_lyase_/UTRA_dom_sf"/>
</dbReference>
<dbReference type="SUPFAM" id="SSF46785">
    <property type="entry name" value="Winged helix' DNA-binding domain"/>
    <property type="match status" value="1"/>
</dbReference>
<keyword evidence="2" id="KW-0238">DNA-binding</keyword>
<dbReference type="SMART" id="SM00345">
    <property type="entry name" value="HTH_GNTR"/>
    <property type="match status" value="1"/>
</dbReference>
<keyword evidence="3" id="KW-0804">Transcription</keyword>